<dbReference type="InterPro" id="IPR029068">
    <property type="entry name" value="Glyas_Bleomycin-R_OHBP_Dase"/>
</dbReference>
<dbReference type="Pfam" id="PF00903">
    <property type="entry name" value="Glyoxalase"/>
    <property type="match status" value="2"/>
</dbReference>
<dbReference type="CDD" id="cd07247">
    <property type="entry name" value="SgaA_N_like"/>
    <property type="match status" value="1"/>
</dbReference>
<comment type="caution">
    <text evidence="2">The sequence shown here is derived from an EMBL/GenBank/DDBJ whole genome shotgun (WGS) entry which is preliminary data.</text>
</comment>
<dbReference type="PROSITE" id="PS51819">
    <property type="entry name" value="VOC"/>
    <property type="match status" value="2"/>
</dbReference>
<gene>
    <name evidence="2" type="ORF">C7C46_33055</name>
</gene>
<dbReference type="PANTHER" id="PTHR33993:SF10">
    <property type="entry name" value="CONSERVED PROTEIN"/>
    <property type="match status" value="1"/>
</dbReference>
<dbReference type="InterPro" id="IPR037523">
    <property type="entry name" value="VOC_core"/>
</dbReference>
<name>A0A2V4NHK5_9ACTN</name>
<protein>
    <submittedName>
        <fullName evidence="2">Hydroxylase</fullName>
    </submittedName>
</protein>
<proteinExistence type="predicted"/>
<accession>A0A2V4NHK5</accession>
<dbReference type="AlphaFoldDB" id="A0A2V4NHK5"/>
<feature type="domain" description="VOC" evidence="1">
    <location>
        <begin position="10"/>
        <end position="123"/>
    </location>
</feature>
<dbReference type="EMBL" id="PYBW01000240">
    <property type="protein sequence ID" value="PYC63911.1"/>
    <property type="molecule type" value="Genomic_DNA"/>
</dbReference>
<organism evidence="2 3">
    <name type="scientific">Streptomyces tateyamensis</name>
    <dbReference type="NCBI Taxonomy" id="565073"/>
    <lineage>
        <taxon>Bacteria</taxon>
        <taxon>Bacillati</taxon>
        <taxon>Actinomycetota</taxon>
        <taxon>Actinomycetes</taxon>
        <taxon>Kitasatosporales</taxon>
        <taxon>Streptomycetaceae</taxon>
        <taxon>Streptomyces</taxon>
    </lineage>
</organism>
<dbReference type="OrthoDB" id="9793039at2"/>
<evidence type="ECO:0000313" key="2">
    <source>
        <dbReference type="EMBL" id="PYC63911.1"/>
    </source>
</evidence>
<dbReference type="RefSeq" id="WP_110673602.1">
    <property type="nucleotide sequence ID" value="NZ_PYBW01000240.1"/>
</dbReference>
<dbReference type="PANTHER" id="PTHR33993">
    <property type="entry name" value="GLYOXALASE-RELATED"/>
    <property type="match status" value="1"/>
</dbReference>
<evidence type="ECO:0000313" key="3">
    <source>
        <dbReference type="Proteomes" id="UP000248039"/>
    </source>
</evidence>
<dbReference type="Proteomes" id="UP000248039">
    <property type="component" value="Unassembled WGS sequence"/>
</dbReference>
<dbReference type="InterPro" id="IPR004360">
    <property type="entry name" value="Glyas_Fos-R_dOase_dom"/>
</dbReference>
<dbReference type="Gene3D" id="3.10.180.10">
    <property type="entry name" value="2,3-Dihydroxybiphenyl 1,2-Dioxygenase, domain 1"/>
    <property type="match status" value="2"/>
</dbReference>
<dbReference type="InterPro" id="IPR052164">
    <property type="entry name" value="Anthracycline_SecMetBiosynth"/>
</dbReference>
<sequence>MLTTDFPPGAPNWIDLGSPDPDAAQAFYGGLLDWTYASAGPGSGGYGFFRRDGRTVAALGPLTEEGASSAWTVYFCTDDTDRTAQLVAEAGGALRFGPYDVFGEGRMAGFTDPGGARFAVWQPGSTTGLDAVTEVGTLCWTELHTTDPEAAKPFYRSVFNWIEQDVPFGDFTYTVVTPTDGGTDASQGGIVTLVDEDRAAGATPFWLPYFEVADVDAAVARAEQLGGGRRGDPVDAPDVGRFVQLTDPQGAVFAVIASASEPPGQ</sequence>
<feature type="domain" description="VOC" evidence="1">
    <location>
        <begin position="137"/>
        <end position="258"/>
    </location>
</feature>
<keyword evidence="3" id="KW-1185">Reference proteome</keyword>
<reference evidence="2 3" key="1">
    <citation type="submission" date="2018-03" db="EMBL/GenBank/DDBJ databases">
        <title>Bioinformatic expansion and discovery of thiopeptide antibiotics.</title>
        <authorList>
            <person name="Schwalen C.J."/>
            <person name="Hudson G.A."/>
            <person name="Mitchell D.A."/>
        </authorList>
    </citation>
    <scope>NUCLEOTIDE SEQUENCE [LARGE SCALE GENOMIC DNA]</scope>
    <source>
        <strain evidence="2 3">ATCC 21389</strain>
    </source>
</reference>
<evidence type="ECO:0000259" key="1">
    <source>
        <dbReference type="PROSITE" id="PS51819"/>
    </source>
</evidence>
<dbReference type="SUPFAM" id="SSF54593">
    <property type="entry name" value="Glyoxalase/Bleomycin resistance protein/Dihydroxybiphenyl dioxygenase"/>
    <property type="match status" value="2"/>
</dbReference>